<dbReference type="Pfam" id="PF00905">
    <property type="entry name" value="Transpeptidase"/>
    <property type="match status" value="1"/>
</dbReference>
<evidence type="ECO:0000256" key="8">
    <source>
        <dbReference type="ARBA" id="ARBA00022960"/>
    </source>
</evidence>
<name>A0A2K2UBL1_9ACTN</name>
<dbReference type="Pfam" id="PF00912">
    <property type="entry name" value="Transgly"/>
    <property type="match status" value="1"/>
</dbReference>
<keyword evidence="10" id="KW-0511">Multifunctional enzyme</keyword>
<keyword evidence="11" id="KW-0961">Cell wall biogenesis/degradation</keyword>
<reference evidence="18" key="1">
    <citation type="submission" date="2018-01" db="EMBL/GenBank/DDBJ databases">
        <title>Rubneribacter badeniensis gen. nov., sp. nov., and Colonibacter rubneri, gen. nov., sp. nov., WGS of new members of the Eggerthellaceae.</title>
        <authorList>
            <person name="Danylec N."/>
            <person name="Stoll D.A."/>
            <person name="Doetsch A."/>
            <person name="Kulling S.E."/>
            <person name="Huch M."/>
        </authorList>
    </citation>
    <scope>NUCLEOTIDE SEQUENCE [LARGE SCALE GENOMIC DNA]</scope>
    <source>
        <strain evidence="18">ResAG-96</strain>
    </source>
</reference>
<dbReference type="GO" id="GO:0071555">
    <property type="term" value="P:cell wall organization"/>
    <property type="evidence" value="ECO:0007669"/>
    <property type="project" value="UniProtKB-KW"/>
</dbReference>
<dbReference type="EMBL" id="PPEK01000007">
    <property type="protein sequence ID" value="PNV67622.1"/>
    <property type="molecule type" value="Genomic_DNA"/>
</dbReference>
<keyword evidence="15" id="KW-0812">Transmembrane</keyword>
<dbReference type="GO" id="GO:0006508">
    <property type="term" value="P:proteolysis"/>
    <property type="evidence" value="ECO:0007669"/>
    <property type="project" value="UniProtKB-KW"/>
</dbReference>
<dbReference type="GO" id="GO:0008955">
    <property type="term" value="F:peptidoglycan glycosyltransferase activity"/>
    <property type="evidence" value="ECO:0007669"/>
    <property type="project" value="UniProtKB-EC"/>
</dbReference>
<accession>A0A2K2UBL1</accession>
<dbReference type="FunFam" id="1.10.3810.10:FF:000001">
    <property type="entry name" value="Penicillin-binding protein 1A"/>
    <property type="match status" value="1"/>
</dbReference>
<evidence type="ECO:0000313" key="17">
    <source>
        <dbReference type="EMBL" id="PNV67622.1"/>
    </source>
</evidence>
<dbReference type="CDD" id="cd06577">
    <property type="entry name" value="PASTA_pknB"/>
    <property type="match status" value="1"/>
</dbReference>
<dbReference type="RefSeq" id="WP_103265133.1">
    <property type="nucleotide sequence ID" value="NZ_CABMLE010000007.1"/>
</dbReference>
<evidence type="ECO:0000256" key="13">
    <source>
        <dbReference type="ARBA" id="ARBA00049902"/>
    </source>
</evidence>
<dbReference type="InterPro" id="IPR005543">
    <property type="entry name" value="PASTA_dom"/>
</dbReference>
<evidence type="ECO:0000256" key="7">
    <source>
        <dbReference type="ARBA" id="ARBA00022801"/>
    </source>
</evidence>
<feature type="transmembrane region" description="Helical" evidence="15">
    <location>
        <begin position="14"/>
        <end position="34"/>
    </location>
</feature>
<dbReference type="Proteomes" id="UP000236197">
    <property type="component" value="Unassembled WGS sequence"/>
</dbReference>
<feature type="compositionally biased region" description="Pro residues" evidence="14">
    <location>
        <begin position="705"/>
        <end position="727"/>
    </location>
</feature>
<dbReference type="OrthoDB" id="9766909at2"/>
<dbReference type="PANTHER" id="PTHR32282">
    <property type="entry name" value="BINDING PROTEIN TRANSPEPTIDASE, PUTATIVE-RELATED"/>
    <property type="match status" value="1"/>
</dbReference>
<keyword evidence="7" id="KW-0378">Hydrolase</keyword>
<keyword evidence="3" id="KW-0121">Carboxypeptidase</keyword>
<evidence type="ECO:0000256" key="15">
    <source>
        <dbReference type="SAM" id="Phobius"/>
    </source>
</evidence>
<dbReference type="Gene3D" id="1.10.3810.10">
    <property type="entry name" value="Biosynthetic peptidoglycan transglycosylase-like"/>
    <property type="match status" value="1"/>
</dbReference>
<keyword evidence="8" id="KW-0133">Cell shape</keyword>
<keyword evidence="4" id="KW-0645">Protease</keyword>
<gene>
    <name evidence="17" type="ORF">C2L71_07405</name>
</gene>
<evidence type="ECO:0000256" key="4">
    <source>
        <dbReference type="ARBA" id="ARBA00022670"/>
    </source>
</evidence>
<dbReference type="Pfam" id="PF03793">
    <property type="entry name" value="PASTA"/>
    <property type="match status" value="1"/>
</dbReference>
<dbReference type="SUPFAM" id="SSF53955">
    <property type="entry name" value="Lysozyme-like"/>
    <property type="match status" value="1"/>
</dbReference>
<evidence type="ECO:0000256" key="12">
    <source>
        <dbReference type="ARBA" id="ARBA00034000"/>
    </source>
</evidence>
<evidence type="ECO:0000256" key="9">
    <source>
        <dbReference type="ARBA" id="ARBA00022984"/>
    </source>
</evidence>
<evidence type="ECO:0000256" key="5">
    <source>
        <dbReference type="ARBA" id="ARBA00022676"/>
    </source>
</evidence>
<dbReference type="PANTHER" id="PTHR32282:SF33">
    <property type="entry name" value="PEPTIDOGLYCAN GLYCOSYLTRANSFERASE"/>
    <property type="match status" value="1"/>
</dbReference>
<comment type="similarity">
    <text evidence="1">In the C-terminal section; belongs to the transpeptidase family.</text>
</comment>
<keyword evidence="15" id="KW-1133">Transmembrane helix</keyword>
<protein>
    <submittedName>
        <fullName evidence="17">Glycosyl transferase</fullName>
    </submittedName>
</protein>
<dbReference type="InterPro" id="IPR023346">
    <property type="entry name" value="Lysozyme-like_dom_sf"/>
</dbReference>
<dbReference type="GO" id="GO:0008658">
    <property type="term" value="F:penicillin binding"/>
    <property type="evidence" value="ECO:0007669"/>
    <property type="project" value="InterPro"/>
</dbReference>
<dbReference type="InterPro" id="IPR001460">
    <property type="entry name" value="PCN-bd_Tpept"/>
</dbReference>
<keyword evidence="6 17" id="KW-0808">Transferase</keyword>
<evidence type="ECO:0000313" key="18">
    <source>
        <dbReference type="Proteomes" id="UP000236197"/>
    </source>
</evidence>
<evidence type="ECO:0000256" key="3">
    <source>
        <dbReference type="ARBA" id="ARBA00022645"/>
    </source>
</evidence>
<keyword evidence="9" id="KW-0573">Peptidoglycan synthesis</keyword>
<dbReference type="AlphaFoldDB" id="A0A2K2UBL1"/>
<dbReference type="Gene3D" id="3.30.10.20">
    <property type="match status" value="1"/>
</dbReference>
<dbReference type="InterPro" id="IPR001264">
    <property type="entry name" value="Glyco_trans_51"/>
</dbReference>
<evidence type="ECO:0000256" key="1">
    <source>
        <dbReference type="ARBA" id="ARBA00007090"/>
    </source>
</evidence>
<evidence type="ECO:0000259" key="16">
    <source>
        <dbReference type="PROSITE" id="PS51178"/>
    </source>
</evidence>
<keyword evidence="18" id="KW-1185">Reference proteome</keyword>
<dbReference type="InterPro" id="IPR012338">
    <property type="entry name" value="Beta-lactam/transpept-like"/>
</dbReference>
<evidence type="ECO:0000256" key="14">
    <source>
        <dbReference type="SAM" id="MobiDB-lite"/>
    </source>
</evidence>
<keyword evidence="15" id="KW-0472">Membrane</keyword>
<evidence type="ECO:0000256" key="11">
    <source>
        <dbReference type="ARBA" id="ARBA00023316"/>
    </source>
</evidence>
<sequence>MKIRRKQREKRTHAVKWGILVATAALCFVGYWGVQGVLHVMEGWTDDLPSIADTDFTNSAEESVMYASDGSTRLAEFQLEKRDPVTIDQISPFVLQGTVDTEDVRFYEHNGVDIAGIARAVINNITGGQLEGASTITQQLVRNTILTQEANEISIERKIREAELATEMEKQYSKDDILLMYLNTINYGDGCYGIEAAAQNYFQVSAAELTLVQAATLVGIPQSPTYLNPKAYPEACLERRNTVLDRLLAAGHISQEEHDAAQAEELALDPAPEAPSDGIYAFPYFTSYVRAQLFADDNPYDVSYADLFEGGLTIYTSLDPELQQMAEDACADQLDRMSSDLDCSLVAVDTETGQVKAMVGGKDYSASQVNLATGTGGSGRMAGSTFKAFTLAAAIEQGIDPDTPIDCTSPLELSGGHRVENFGGTDYGIRSIQSATAVSSNTGFVRLSQEIHPTSVTDMAERLGIPGEKLSPVEVVTLGSTAVTPLEMAQAYSTFATGGVKRDAVVVTKIEDKNGNIIYEAADTSKRVLSEEVAGATTNVLKTVFTEGTARGASPSNGQTVAGKTGTSENYIDHWLVGYSPTLSCATWIGNPAGNIEGTSNITCNRLWHDFMSAALEDQPLVDFPAAEDPDYNNDFNKKQQITLGDPDPADAPSVVGMTLSDAQSALSDYTVSVVEEYSDTAAAGSVIGQSVQDDTIVLVVSKGPQPPTEPAQPDPDTPPPTEPDPPAENGTGGT</sequence>
<evidence type="ECO:0000256" key="2">
    <source>
        <dbReference type="ARBA" id="ARBA00007739"/>
    </source>
</evidence>
<dbReference type="PROSITE" id="PS51178">
    <property type="entry name" value="PASTA"/>
    <property type="match status" value="1"/>
</dbReference>
<dbReference type="GO" id="GO:0030288">
    <property type="term" value="C:outer membrane-bounded periplasmic space"/>
    <property type="evidence" value="ECO:0007669"/>
    <property type="project" value="TreeGrafter"/>
</dbReference>
<comment type="catalytic activity">
    <reaction evidence="12">
        <text>Preferential cleavage: (Ac)2-L-Lys-D-Ala-|-D-Ala. Also transpeptidation of peptidyl-alanyl moieties that are N-acyl substituents of D-alanine.</text>
        <dbReference type="EC" id="3.4.16.4"/>
    </reaction>
</comment>
<dbReference type="GO" id="GO:0009252">
    <property type="term" value="P:peptidoglycan biosynthetic process"/>
    <property type="evidence" value="ECO:0007669"/>
    <property type="project" value="UniProtKB-KW"/>
</dbReference>
<dbReference type="Gene3D" id="3.40.710.10">
    <property type="entry name" value="DD-peptidase/beta-lactamase superfamily"/>
    <property type="match status" value="1"/>
</dbReference>
<comment type="similarity">
    <text evidence="2">In the N-terminal section; belongs to the glycosyltransferase 51 family.</text>
</comment>
<dbReference type="SUPFAM" id="SSF56601">
    <property type="entry name" value="beta-lactamase/transpeptidase-like"/>
    <property type="match status" value="1"/>
</dbReference>
<dbReference type="InterPro" id="IPR050396">
    <property type="entry name" value="Glycosyltr_51/Transpeptidase"/>
</dbReference>
<proteinExistence type="inferred from homology"/>
<feature type="domain" description="PASTA" evidence="16">
    <location>
        <begin position="646"/>
        <end position="703"/>
    </location>
</feature>
<comment type="caution">
    <text evidence="17">The sequence shown here is derived from an EMBL/GenBank/DDBJ whole genome shotgun (WGS) entry which is preliminary data.</text>
</comment>
<dbReference type="InterPro" id="IPR036950">
    <property type="entry name" value="PBP_transglycosylase"/>
</dbReference>
<evidence type="ECO:0000256" key="10">
    <source>
        <dbReference type="ARBA" id="ARBA00023268"/>
    </source>
</evidence>
<feature type="region of interest" description="Disordered" evidence="14">
    <location>
        <begin position="701"/>
        <end position="735"/>
    </location>
</feature>
<organism evidence="17 18">
    <name type="scientific">Enteroscipio rubneri</name>
    <dbReference type="NCBI Taxonomy" id="2070686"/>
    <lineage>
        <taxon>Bacteria</taxon>
        <taxon>Bacillati</taxon>
        <taxon>Actinomycetota</taxon>
        <taxon>Coriobacteriia</taxon>
        <taxon>Eggerthellales</taxon>
        <taxon>Eggerthellaceae</taxon>
        <taxon>Enteroscipio</taxon>
    </lineage>
</organism>
<dbReference type="GO" id="GO:0008360">
    <property type="term" value="P:regulation of cell shape"/>
    <property type="evidence" value="ECO:0007669"/>
    <property type="project" value="UniProtKB-KW"/>
</dbReference>
<comment type="catalytic activity">
    <reaction evidence="13">
        <text>[GlcNAc-(1-&gt;4)-Mur2Ac(oyl-L-Ala-gamma-D-Glu-L-Lys-D-Ala-D-Ala)](n)-di-trans,octa-cis-undecaprenyl diphosphate + beta-D-GlcNAc-(1-&gt;4)-Mur2Ac(oyl-L-Ala-gamma-D-Glu-L-Lys-D-Ala-D-Ala)-di-trans,octa-cis-undecaprenyl diphosphate = [GlcNAc-(1-&gt;4)-Mur2Ac(oyl-L-Ala-gamma-D-Glu-L-Lys-D-Ala-D-Ala)](n+1)-di-trans,octa-cis-undecaprenyl diphosphate + di-trans,octa-cis-undecaprenyl diphosphate + H(+)</text>
        <dbReference type="Rhea" id="RHEA:23708"/>
        <dbReference type="Rhea" id="RHEA-COMP:9602"/>
        <dbReference type="Rhea" id="RHEA-COMP:9603"/>
        <dbReference type="ChEBI" id="CHEBI:15378"/>
        <dbReference type="ChEBI" id="CHEBI:58405"/>
        <dbReference type="ChEBI" id="CHEBI:60033"/>
        <dbReference type="ChEBI" id="CHEBI:78435"/>
        <dbReference type="EC" id="2.4.99.28"/>
    </reaction>
</comment>
<dbReference type="GO" id="GO:0009002">
    <property type="term" value="F:serine-type D-Ala-D-Ala carboxypeptidase activity"/>
    <property type="evidence" value="ECO:0007669"/>
    <property type="project" value="UniProtKB-EC"/>
</dbReference>
<dbReference type="SMART" id="SM00740">
    <property type="entry name" value="PASTA"/>
    <property type="match status" value="1"/>
</dbReference>
<keyword evidence="5" id="KW-0328">Glycosyltransferase</keyword>
<evidence type="ECO:0000256" key="6">
    <source>
        <dbReference type="ARBA" id="ARBA00022679"/>
    </source>
</evidence>